<proteinExistence type="predicted"/>
<reference evidence="1 2" key="1">
    <citation type="submission" date="2016-10" db="EMBL/GenBank/DDBJ databases">
        <authorList>
            <person name="Varghese N."/>
            <person name="Submissions S."/>
        </authorList>
    </citation>
    <scope>NUCLEOTIDE SEQUENCE [LARGE SCALE GENOMIC DNA]</scope>
    <source>
        <strain evidence="1 2">DSM 18839</strain>
    </source>
</reference>
<dbReference type="AlphaFoldDB" id="A0A8G2BID9"/>
<evidence type="ECO:0000313" key="1">
    <source>
        <dbReference type="EMBL" id="SDF87583.1"/>
    </source>
</evidence>
<dbReference type="EMBL" id="FNBW01000007">
    <property type="protein sequence ID" value="SDF87583.1"/>
    <property type="molecule type" value="Genomic_DNA"/>
</dbReference>
<dbReference type="OrthoDB" id="7321797at2"/>
<keyword evidence="2" id="KW-1185">Reference proteome</keyword>
<organism evidence="1 2">
    <name type="scientific">Thalassobaculum litoreum DSM 18839</name>
    <dbReference type="NCBI Taxonomy" id="1123362"/>
    <lineage>
        <taxon>Bacteria</taxon>
        <taxon>Pseudomonadati</taxon>
        <taxon>Pseudomonadota</taxon>
        <taxon>Alphaproteobacteria</taxon>
        <taxon>Rhodospirillales</taxon>
        <taxon>Thalassobaculaceae</taxon>
        <taxon>Thalassobaculum</taxon>
    </lineage>
</organism>
<sequence>MSDTSLDNMANKVFEIPEAEFEKLVGALELRRLRPSQQAASIAMLTQIRPRLRLIRPERKFTPMRLFCRPFEDLLYNPNTPRKALGRIPRGALKPIWAEAEGLLGDAGLAPVLEALKGLDPSDDEAVDAAGRPFWAATHAALTGLSDASAKEKGGRARLQEKLGGPEVLASLDDIVTALAIAAPLTEMRRLLPPPPIDDINNASLQVVVAGLTRTAAINRDGLPILVLSLMARLQSPAMLPSLIERLIEQGAGDLIKSMGGQVGEAVASQQEDRIIDIRADAEMKKDDPVTVARALGNELKTLQREAAAADGGGRGVARQIERVKVELGRLARETIVSGAAPKTVAAIEALDAPPDNATSNRDRFRAIEEQIISLRLCRQYAGDVGLEGEIATAMKQIGAKLDERSNDLLQRLAANDATVSTVDLFCTVRLVELTEGSEKADKLREKGMAALQDQ</sequence>
<gene>
    <name evidence="1" type="ORF">SAMN05660686_02649</name>
</gene>
<protein>
    <submittedName>
        <fullName evidence="1">Uncharacterized protein</fullName>
    </submittedName>
</protein>
<accession>A0A8G2BID9</accession>
<comment type="caution">
    <text evidence="1">The sequence shown here is derived from an EMBL/GenBank/DDBJ whole genome shotgun (WGS) entry which is preliminary data.</text>
</comment>
<dbReference type="RefSeq" id="WP_093150921.1">
    <property type="nucleotide sequence ID" value="NZ_FNBW01000007.1"/>
</dbReference>
<evidence type="ECO:0000313" key="2">
    <source>
        <dbReference type="Proteomes" id="UP000198615"/>
    </source>
</evidence>
<name>A0A8G2BID9_9PROT</name>
<dbReference type="Proteomes" id="UP000198615">
    <property type="component" value="Unassembled WGS sequence"/>
</dbReference>